<reference evidence="2" key="1">
    <citation type="submission" date="2015-04" db="UniProtKB">
        <authorList>
            <consortium name="EnsemblPlants"/>
        </authorList>
    </citation>
    <scope>IDENTIFICATION</scope>
</reference>
<reference evidence="2" key="2">
    <citation type="submission" date="2018-05" db="EMBL/GenBank/DDBJ databases">
        <title>OmerRS3 (Oryza meridionalis Reference Sequence Version 3).</title>
        <authorList>
            <person name="Zhang J."/>
            <person name="Kudrna D."/>
            <person name="Lee S."/>
            <person name="Talag J."/>
            <person name="Welchert J."/>
            <person name="Wing R.A."/>
        </authorList>
    </citation>
    <scope>NUCLEOTIDE SEQUENCE [LARGE SCALE GENOMIC DNA]</scope>
    <source>
        <strain evidence="2">cv. OR44</strain>
    </source>
</reference>
<dbReference type="AlphaFoldDB" id="A0A0E0CSR9"/>
<evidence type="ECO:0000313" key="2">
    <source>
        <dbReference type="EnsemblPlants" id="OMERI02G34380.1"/>
    </source>
</evidence>
<accession>A0A0E0CSR9</accession>
<evidence type="ECO:0000256" key="1">
    <source>
        <dbReference type="SAM" id="MobiDB-lite"/>
    </source>
</evidence>
<organism evidence="2">
    <name type="scientific">Oryza meridionalis</name>
    <dbReference type="NCBI Taxonomy" id="40149"/>
    <lineage>
        <taxon>Eukaryota</taxon>
        <taxon>Viridiplantae</taxon>
        <taxon>Streptophyta</taxon>
        <taxon>Embryophyta</taxon>
        <taxon>Tracheophyta</taxon>
        <taxon>Spermatophyta</taxon>
        <taxon>Magnoliopsida</taxon>
        <taxon>Liliopsida</taxon>
        <taxon>Poales</taxon>
        <taxon>Poaceae</taxon>
        <taxon>BOP clade</taxon>
        <taxon>Oryzoideae</taxon>
        <taxon>Oryzeae</taxon>
        <taxon>Oryzinae</taxon>
        <taxon>Oryza</taxon>
    </lineage>
</organism>
<feature type="region of interest" description="Disordered" evidence="1">
    <location>
        <begin position="43"/>
        <end position="84"/>
    </location>
</feature>
<dbReference type="EnsemblPlants" id="OMERI02G34380.1">
    <property type="protein sequence ID" value="OMERI02G34380.1"/>
    <property type="gene ID" value="OMERI02G34380"/>
</dbReference>
<evidence type="ECO:0000313" key="3">
    <source>
        <dbReference type="Proteomes" id="UP000008021"/>
    </source>
</evidence>
<keyword evidence="3" id="KW-1185">Reference proteome</keyword>
<name>A0A0E0CSR9_9ORYZ</name>
<sequence length="84" mass="9613">MVCVLPCMGMLGLERNKKGKKKSLQSDRKTTLGFVSLGSMAAEKTKQRRGIEESARMRMRDKGRLSDETPSEEGHEIIRFRRGW</sequence>
<dbReference type="Gramene" id="OMERI02G34380.1">
    <property type="protein sequence ID" value="OMERI02G34380.1"/>
    <property type="gene ID" value="OMERI02G34380"/>
</dbReference>
<dbReference type="HOGENOM" id="CLU_2531266_0_0_1"/>
<dbReference type="Proteomes" id="UP000008021">
    <property type="component" value="Chromosome 2"/>
</dbReference>
<protein>
    <submittedName>
        <fullName evidence="2">Uncharacterized protein</fullName>
    </submittedName>
</protein>
<proteinExistence type="predicted"/>